<dbReference type="PANTHER" id="PTHR44259:SF93">
    <property type="entry name" value="PROTEIN, PUTATIVE (DUF295)-RELATED"/>
    <property type="match status" value="1"/>
</dbReference>
<name>A0A2R6PK11_ACTCC</name>
<feature type="domain" description="KIB1-4 beta-propeller" evidence="1">
    <location>
        <begin position="2"/>
        <end position="172"/>
    </location>
</feature>
<reference evidence="3" key="2">
    <citation type="journal article" date="2018" name="BMC Genomics">
        <title>A manually annotated Actinidia chinensis var. chinensis (kiwifruit) genome highlights the challenges associated with draft genomes and gene prediction in plants.</title>
        <authorList>
            <person name="Pilkington S.M."/>
            <person name="Crowhurst R."/>
            <person name="Hilario E."/>
            <person name="Nardozza S."/>
            <person name="Fraser L."/>
            <person name="Peng Y."/>
            <person name="Gunaseelan K."/>
            <person name="Simpson R."/>
            <person name="Tahir J."/>
            <person name="Deroles S.C."/>
            <person name="Templeton K."/>
            <person name="Luo Z."/>
            <person name="Davy M."/>
            <person name="Cheng C."/>
            <person name="McNeilage M."/>
            <person name="Scaglione D."/>
            <person name="Liu Y."/>
            <person name="Zhang Q."/>
            <person name="Datson P."/>
            <person name="De Silva N."/>
            <person name="Gardiner S.E."/>
            <person name="Bassett H."/>
            <person name="Chagne D."/>
            <person name="McCallum J."/>
            <person name="Dzierzon H."/>
            <person name="Deng C."/>
            <person name="Wang Y.Y."/>
            <person name="Barron L."/>
            <person name="Manako K."/>
            <person name="Bowen J."/>
            <person name="Foster T.M."/>
            <person name="Erridge Z.A."/>
            <person name="Tiffin H."/>
            <person name="Waite C.N."/>
            <person name="Davies K.M."/>
            <person name="Grierson E.P."/>
            <person name="Laing W.A."/>
            <person name="Kirk R."/>
            <person name="Chen X."/>
            <person name="Wood M."/>
            <person name="Montefiori M."/>
            <person name="Brummell D.A."/>
            <person name="Schwinn K.E."/>
            <person name="Catanach A."/>
            <person name="Fullerton C."/>
            <person name="Li D."/>
            <person name="Meiyalaghan S."/>
            <person name="Nieuwenhuizen N."/>
            <person name="Read N."/>
            <person name="Prakash R."/>
            <person name="Hunter D."/>
            <person name="Zhang H."/>
            <person name="McKenzie M."/>
            <person name="Knabel M."/>
            <person name="Harris A."/>
            <person name="Allan A.C."/>
            <person name="Gleave A."/>
            <person name="Chen A."/>
            <person name="Janssen B.J."/>
            <person name="Plunkett B."/>
            <person name="Ampomah-Dwamena C."/>
            <person name="Voogd C."/>
            <person name="Leif D."/>
            <person name="Lafferty D."/>
            <person name="Souleyre E.J.F."/>
            <person name="Varkonyi-Gasic E."/>
            <person name="Gambi F."/>
            <person name="Hanley J."/>
            <person name="Yao J.L."/>
            <person name="Cheung J."/>
            <person name="David K.M."/>
            <person name="Warren B."/>
            <person name="Marsh K."/>
            <person name="Snowden K.C."/>
            <person name="Lin-Wang K."/>
            <person name="Brian L."/>
            <person name="Martinez-Sanchez M."/>
            <person name="Wang M."/>
            <person name="Ileperuma N."/>
            <person name="Macnee N."/>
            <person name="Campin R."/>
            <person name="McAtee P."/>
            <person name="Drummond R.S.M."/>
            <person name="Espley R.V."/>
            <person name="Ireland H.S."/>
            <person name="Wu R."/>
            <person name="Atkinson R.G."/>
            <person name="Karunairetnam S."/>
            <person name="Bulley S."/>
            <person name="Chunkath S."/>
            <person name="Hanley Z."/>
            <person name="Storey R."/>
            <person name="Thrimawithana A.H."/>
            <person name="Thomson S."/>
            <person name="David C."/>
            <person name="Testolin R."/>
            <person name="Huang H."/>
            <person name="Hellens R.P."/>
            <person name="Schaffer R.J."/>
        </authorList>
    </citation>
    <scope>NUCLEOTIDE SEQUENCE [LARGE SCALE GENOMIC DNA]</scope>
    <source>
        <strain evidence="3">cv. Red5</strain>
    </source>
</reference>
<evidence type="ECO:0000259" key="1">
    <source>
        <dbReference type="Pfam" id="PF03478"/>
    </source>
</evidence>
<organism evidence="2 3">
    <name type="scientific">Actinidia chinensis var. chinensis</name>
    <name type="common">Chinese soft-hair kiwi</name>
    <dbReference type="NCBI Taxonomy" id="1590841"/>
    <lineage>
        <taxon>Eukaryota</taxon>
        <taxon>Viridiplantae</taxon>
        <taxon>Streptophyta</taxon>
        <taxon>Embryophyta</taxon>
        <taxon>Tracheophyta</taxon>
        <taxon>Spermatophyta</taxon>
        <taxon>Magnoliopsida</taxon>
        <taxon>eudicotyledons</taxon>
        <taxon>Gunneridae</taxon>
        <taxon>Pentapetalae</taxon>
        <taxon>asterids</taxon>
        <taxon>Ericales</taxon>
        <taxon>Actinidiaceae</taxon>
        <taxon>Actinidia</taxon>
    </lineage>
</organism>
<protein>
    <submittedName>
        <fullName evidence="2">F-box protein</fullName>
    </submittedName>
</protein>
<keyword evidence="3" id="KW-1185">Reference proteome</keyword>
<reference evidence="2 3" key="1">
    <citation type="submission" date="2017-07" db="EMBL/GenBank/DDBJ databases">
        <title>An improved, manually edited Actinidia chinensis var. chinensis (kiwifruit) genome highlights the challenges associated with draft genomes and gene prediction in plants.</title>
        <authorList>
            <person name="Pilkington S."/>
            <person name="Crowhurst R."/>
            <person name="Hilario E."/>
            <person name="Nardozza S."/>
            <person name="Fraser L."/>
            <person name="Peng Y."/>
            <person name="Gunaseelan K."/>
            <person name="Simpson R."/>
            <person name="Tahir J."/>
            <person name="Deroles S."/>
            <person name="Templeton K."/>
            <person name="Luo Z."/>
            <person name="Davy M."/>
            <person name="Cheng C."/>
            <person name="Mcneilage M."/>
            <person name="Scaglione D."/>
            <person name="Liu Y."/>
            <person name="Zhang Q."/>
            <person name="Datson P."/>
            <person name="De Silva N."/>
            <person name="Gardiner S."/>
            <person name="Bassett H."/>
            <person name="Chagne D."/>
            <person name="Mccallum J."/>
            <person name="Dzierzon H."/>
            <person name="Deng C."/>
            <person name="Wang Y.-Y."/>
            <person name="Barron N."/>
            <person name="Manako K."/>
            <person name="Bowen J."/>
            <person name="Foster T."/>
            <person name="Erridge Z."/>
            <person name="Tiffin H."/>
            <person name="Waite C."/>
            <person name="Davies K."/>
            <person name="Grierson E."/>
            <person name="Laing W."/>
            <person name="Kirk R."/>
            <person name="Chen X."/>
            <person name="Wood M."/>
            <person name="Montefiori M."/>
            <person name="Brummell D."/>
            <person name="Schwinn K."/>
            <person name="Catanach A."/>
            <person name="Fullerton C."/>
            <person name="Li D."/>
            <person name="Meiyalaghan S."/>
            <person name="Nieuwenhuizen N."/>
            <person name="Read N."/>
            <person name="Prakash R."/>
            <person name="Hunter D."/>
            <person name="Zhang H."/>
            <person name="Mckenzie M."/>
            <person name="Knabel M."/>
            <person name="Harris A."/>
            <person name="Allan A."/>
            <person name="Chen A."/>
            <person name="Janssen B."/>
            <person name="Plunkett B."/>
            <person name="Dwamena C."/>
            <person name="Voogd C."/>
            <person name="Leif D."/>
            <person name="Lafferty D."/>
            <person name="Souleyre E."/>
            <person name="Varkonyi-Gasic E."/>
            <person name="Gambi F."/>
            <person name="Hanley J."/>
            <person name="Yao J.-L."/>
            <person name="Cheung J."/>
            <person name="David K."/>
            <person name="Warren B."/>
            <person name="Marsh K."/>
            <person name="Snowden K."/>
            <person name="Lin-Wang K."/>
            <person name="Brian L."/>
            <person name="Martinez-Sanchez M."/>
            <person name="Wang M."/>
            <person name="Ileperuma N."/>
            <person name="Macnee N."/>
            <person name="Campin R."/>
            <person name="Mcatee P."/>
            <person name="Drummond R."/>
            <person name="Espley R."/>
            <person name="Ireland H."/>
            <person name="Wu R."/>
            <person name="Atkinson R."/>
            <person name="Karunairetnam S."/>
            <person name="Bulley S."/>
            <person name="Chunkath S."/>
            <person name="Hanley Z."/>
            <person name="Storey R."/>
            <person name="Thrimawithana A."/>
            <person name="Thomson S."/>
            <person name="David C."/>
            <person name="Testolin R."/>
        </authorList>
    </citation>
    <scope>NUCLEOTIDE SEQUENCE [LARGE SCALE GENOMIC DNA]</scope>
    <source>
        <strain evidence="3">cv. Red5</strain>
        <tissue evidence="2">Young leaf</tissue>
    </source>
</reference>
<dbReference type="PANTHER" id="PTHR44259">
    <property type="entry name" value="OS07G0183000 PROTEIN-RELATED"/>
    <property type="match status" value="1"/>
</dbReference>
<sequence>MGRLASFRSGNNSWNFINLGQSYVFVDIIYHKSQVFAVDSWSKLVQIEVASGATNYRGMTVRSNCCAQVAYLVDSQEGDLLMVLRFWKNCKTFEFKVFKLVYQIGEAHEEVWAHVKNIGDQALFLGDNPSVSVSTMEFPGCQPNCIYYSDQNHNHIPPYAYHGVDDDSGVFNLEDGSIHSHYVPVPSKKRILPPIWFVPKLKGN</sequence>
<dbReference type="Gramene" id="PSR92646">
    <property type="protein sequence ID" value="PSR92646"/>
    <property type="gene ID" value="CEY00_Acc27245"/>
</dbReference>
<evidence type="ECO:0000313" key="2">
    <source>
        <dbReference type="EMBL" id="PSR92646.1"/>
    </source>
</evidence>
<dbReference type="EMBL" id="NKQK01000024">
    <property type="protein sequence ID" value="PSR92646.1"/>
    <property type="molecule type" value="Genomic_DNA"/>
</dbReference>
<gene>
    <name evidence="2" type="ORF">CEY00_Acc27245</name>
</gene>
<dbReference type="Proteomes" id="UP000241394">
    <property type="component" value="Chromosome LG24"/>
</dbReference>
<dbReference type="OrthoDB" id="1519185at2759"/>
<dbReference type="STRING" id="1590841.A0A2R6PK11"/>
<accession>A0A2R6PK11</accession>
<dbReference type="InterPro" id="IPR005174">
    <property type="entry name" value="KIB1-4_b-propeller"/>
</dbReference>
<dbReference type="InterPro" id="IPR050942">
    <property type="entry name" value="F-box_BR-signaling"/>
</dbReference>
<dbReference type="AlphaFoldDB" id="A0A2R6PK11"/>
<evidence type="ECO:0000313" key="3">
    <source>
        <dbReference type="Proteomes" id="UP000241394"/>
    </source>
</evidence>
<dbReference type="Pfam" id="PF03478">
    <property type="entry name" value="Beta-prop_KIB1-4"/>
    <property type="match status" value="1"/>
</dbReference>
<comment type="caution">
    <text evidence="2">The sequence shown here is derived from an EMBL/GenBank/DDBJ whole genome shotgun (WGS) entry which is preliminary data.</text>
</comment>
<dbReference type="InParanoid" id="A0A2R6PK11"/>
<proteinExistence type="predicted"/>
<dbReference type="OMA" id="TFELELW"/>